<dbReference type="InterPro" id="IPR050791">
    <property type="entry name" value="Aldo-Keto_reductase"/>
</dbReference>
<dbReference type="InterPro" id="IPR036812">
    <property type="entry name" value="NAD(P)_OxRdtase_dom_sf"/>
</dbReference>
<keyword evidence="1" id="KW-0560">Oxidoreductase</keyword>
<dbReference type="CDD" id="cd19077">
    <property type="entry name" value="AKR_AKR8A1-2"/>
    <property type="match status" value="1"/>
</dbReference>
<proteinExistence type="predicted"/>
<accession>A0AAN6X4J1</accession>
<name>A0AAN6X4J1_9PEZI</name>
<reference evidence="3" key="2">
    <citation type="submission" date="2023-05" db="EMBL/GenBank/DDBJ databases">
        <authorList>
            <consortium name="Lawrence Berkeley National Laboratory"/>
            <person name="Steindorff A."/>
            <person name="Hensen N."/>
            <person name="Bonometti L."/>
            <person name="Westerberg I."/>
            <person name="Brannstrom I.O."/>
            <person name="Guillou S."/>
            <person name="Cros-Aarteil S."/>
            <person name="Calhoun S."/>
            <person name="Haridas S."/>
            <person name="Kuo A."/>
            <person name="Mondo S."/>
            <person name="Pangilinan J."/>
            <person name="Riley R."/>
            <person name="Labutti K."/>
            <person name="Andreopoulos B."/>
            <person name="Lipzen A."/>
            <person name="Chen C."/>
            <person name="Yanf M."/>
            <person name="Daum C."/>
            <person name="Ng V."/>
            <person name="Clum A."/>
            <person name="Ohm R."/>
            <person name="Martin F."/>
            <person name="Silar P."/>
            <person name="Natvig D."/>
            <person name="Lalanne C."/>
            <person name="Gautier V."/>
            <person name="Ament-Velasquez S.L."/>
            <person name="Kruys A."/>
            <person name="Hutchinson M.I."/>
            <person name="Powell A.J."/>
            <person name="Barry K."/>
            <person name="Miller A.N."/>
            <person name="Grigoriev I.V."/>
            <person name="Debuchy R."/>
            <person name="Gladieux P."/>
            <person name="Thoren M.H."/>
            <person name="Johannesson H."/>
        </authorList>
    </citation>
    <scope>NUCLEOTIDE SEQUENCE</scope>
    <source>
        <strain evidence="3">PSN309</strain>
    </source>
</reference>
<dbReference type="Pfam" id="PF00248">
    <property type="entry name" value="Aldo_ket_red"/>
    <property type="match status" value="1"/>
</dbReference>
<dbReference type="InterPro" id="IPR023210">
    <property type="entry name" value="NADP_OxRdtase_dom"/>
</dbReference>
<dbReference type="SUPFAM" id="SSF51430">
    <property type="entry name" value="NAD(P)-linked oxidoreductase"/>
    <property type="match status" value="1"/>
</dbReference>
<dbReference type="Gene3D" id="3.20.20.100">
    <property type="entry name" value="NADP-dependent oxidoreductase domain"/>
    <property type="match status" value="1"/>
</dbReference>
<evidence type="ECO:0000256" key="1">
    <source>
        <dbReference type="ARBA" id="ARBA00023002"/>
    </source>
</evidence>
<gene>
    <name evidence="3" type="ORF">QBC35DRAFT_108579</name>
</gene>
<dbReference type="AlphaFoldDB" id="A0AAN6X4J1"/>
<protein>
    <submittedName>
        <fullName evidence="3">NADP-dependent oxidoreductase domain-containing protein</fullName>
    </submittedName>
</protein>
<dbReference type="Proteomes" id="UP001302126">
    <property type="component" value="Unassembled WGS sequence"/>
</dbReference>
<dbReference type="PANTHER" id="PTHR43625:SF78">
    <property type="entry name" value="PYRIDOXAL REDUCTASE-RELATED"/>
    <property type="match status" value="1"/>
</dbReference>
<reference evidence="3" key="1">
    <citation type="journal article" date="2023" name="Mol. Phylogenet. Evol.">
        <title>Genome-scale phylogeny and comparative genomics of the fungal order Sordariales.</title>
        <authorList>
            <person name="Hensen N."/>
            <person name="Bonometti L."/>
            <person name="Westerberg I."/>
            <person name="Brannstrom I.O."/>
            <person name="Guillou S."/>
            <person name="Cros-Aarteil S."/>
            <person name="Calhoun S."/>
            <person name="Haridas S."/>
            <person name="Kuo A."/>
            <person name="Mondo S."/>
            <person name="Pangilinan J."/>
            <person name="Riley R."/>
            <person name="LaButti K."/>
            <person name="Andreopoulos B."/>
            <person name="Lipzen A."/>
            <person name="Chen C."/>
            <person name="Yan M."/>
            <person name="Daum C."/>
            <person name="Ng V."/>
            <person name="Clum A."/>
            <person name="Steindorff A."/>
            <person name="Ohm R.A."/>
            <person name="Martin F."/>
            <person name="Silar P."/>
            <person name="Natvig D.O."/>
            <person name="Lalanne C."/>
            <person name="Gautier V."/>
            <person name="Ament-Velasquez S.L."/>
            <person name="Kruys A."/>
            <person name="Hutchinson M.I."/>
            <person name="Powell A.J."/>
            <person name="Barry K."/>
            <person name="Miller A.N."/>
            <person name="Grigoriev I.V."/>
            <person name="Debuchy R."/>
            <person name="Gladieux P."/>
            <person name="Hiltunen Thoren M."/>
            <person name="Johannesson H."/>
        </authorList>
    </citation>
    <scope>NUCLEOTIDE SEQUENCE</scope>
    <source>
        <strain evidence="3">PSN309</strain>
    </source>
</reference>
<dbReference type="PANTHER" id="PTHR43625">
    <property type="entry name" value="AFLATOXIN B1 ALDEHYDE REDUCTASE"/>
    <property type="match status" value="1"/>
</dbReference>
<evidence type="ECO:0000259" key="2">
    <source>
        <dbReference type="Pfam" id="PF00248"/>
    </source>
</evidence>
<feature type="domain" description="NADP-dependent oxidoreductase" evidence="2">
    <location>
        <begin position="11"/>
        <end position="306"/>
    </location>
</feature>
<dbReference type="EMBL" id="MU864351">
    <property type="protein sequence ID" value="KAK4193511.1"/>
    <property type="molecule type" value="Genomic_DNA"/>
</dbReference>
<sequence>MPQIAGKDIGPIGFGLMGFTWRETPIPYPQAFETLKAALAQGMNFWNGGEFYGTPDNNSMTLLAAYFEKYPEDADKVVLSMKGASPINGHDGSAKGIKASMDNILAQLQGRKKVDVFECARRDPNVPQEETFKALQEYIDAGLLGAISLSEVRADTIREAVKLTKIAFVEVELSLFNTDILTNGVVAACAEHDIPVVAYSPIGHGMLSGRFKTPADIPPLLAHWPRFTPENFQHNLTLVNFVSDLASRKGCTPAQLAISWTRVLSRRPGIPLIIPIPGSTTVARVQENSVSVEITDAELAEIDEILAKFEVKGQRYPDGIPIDT</sequence>
<keyword evidence="4" id="KW-1185">Reference proteome</keyword>
<evidence type="ECO:0000313" key="4">
    <source>
        <dbReference type="Proteomes" id="UP001302126"/>
    </source>
</evidence>
<dbReference type="GO" id="GO:0005737">
    <property type="term" value="C:cytoplasm"/>
    <property type="evidence" value="ECO:0007669"/>
    <property type="project" value="TreeGrafter"/>
</dbReference>
<evidence type="ECO:0000313" key="3">
    <source>
        <dbReference type="EMBL" id="KAK4193511.1"/>
    </source>
</evidence>
<dbReference type="GO" id="GO:0016491">
    <property type="term" value="F:oxidoreductase activity"/>
    <property type="evidence" value="ECO:0007669"/>
    <property type="project" value="UniProtKB-KW"/>
</dbReference>
<comment type="caution">
    <text evidence="3">The sequence shown here is derived from an EMBL/GenBank/DDBJ whole genome shotgun (WGS) entry which is preliminary data.</text>
</comment>
<organism evidence="3 4">
    <name type="scientific">Podospora australis</name>
    <dbReference type="NCBI Taxonomy" id="1536484"/>
    <lineage>
        <taxon>Eukaryota</taxon>
        <taxon>Fungi</taxon>
        <taxon>Dikarya</taxon>
        <taxon>Ascomycota</taxon>
        <taxon>Pezizomycotina</taxon>
        <taxon>Sordariomycetes</taxon>
        <taxon>Sordariomycetidae</taxon>
        <taxon>Sordariales</taxon>
        <taxon>Podosporaceae</taxon>
        <taxon>Podospora</taxon>
    </lineage>
</organism>